<dbReference type="Proteomes" id="UP000009336">
    <property type="component" value="Unassembled WGS sequence"/>
</dbReference>
<dbReference type="EC" id="6.5.1.2" evidence="7"/>
<dbReference type="Pfam" id="PF03120">
    <property type="entry name" value="OB_DNA_ligase"/>
    <property type="match status" value="1"/>
</dbReference>
<evidence type="ECO:0000259" key="8">
    <source>
        <dbReference type="SMART" id="SM00532"/>
    </source>
</evidence>
<protein>
    <recommendedName>
        <fullName evidence="7">DNA ligase B</fullName>
        <ecNumber evidence="7">6.5.1.2</ecNumber>
    </recommendedName>
    <alternativeName>
        <fullName evidence="7">Polydeoxyribonucleotide synthase [NAD(+)] B</fullName>
    </alternativeName>
</protein>
<dbReference type="SMART" id="SM00532">
    <property type="entry name" value="LIGANc"/>
    <property type="match status" value="1"/>
</dbReference>
<feature type="active site" description="N6-AMP-lysine intermediate" evidence="7">
    <location>
        <position position="145"/>
    </location>
</feature>
<name>K8WI16_9GAMM</name>
<feature type="domain" description="NAD-dependent DNA ligase N-terminal" evidence="8">
    <location>
        <begin position="49"/>
        <end position="448"/>
    </location>
</feature>
<comment type="function">
    <text evidence="7">Catalyzes the formation of phosphodiester linkages between 5'-phosphoryl and 3'-hydroxyl groups in double-stranded DNA using NAD as a coenzyme and as the energy source for the reaction.</text>
</comment>
<dbReference type="Gene3D" id="2.40.50.140">
    <property type="entry name" value="Nucleic acid-binding proteins"/>
    <property type="match status" value="1"/>
</dbReference>
<keyword evidence="5 7" id="KW-0234">DNA repair</keyword>
<dbReference type="Pfam" id="PF01653">
    <property type="entry name" value="DNA_ligase_aden"/>
    <property type="match status" value="1"/>
</dbReference>
<dbReference type="eggNOG" id="COG0272">
    <property type="taxonomic scope" value="Bacteria"/>
</dbReference>
<dbReference type="AlphaFoldDB" id="K8WI16"/>
<dbReference type="PANTHER" id="PTHR47810:SF1">
    <property type="entry name" value="DNA LIGASE B"/>
    <property type="match status" value="1"/>
</dbReference>
<gene>
    <name evidence="7 9" type="primary">ligB</name>
    <name evidence="9" type="ORF">OOA_14715</name>
</gene>
<dbReference type="GO" id="GO:0006281">
    <property type="term" value="P:DNA repair"/>
    <property type="evidence" value="ECO:0007669"/>
    <property type="project" value="UniProtKB-KW"/>
</dbReference>
<dbReference type="InterPro" id="IPR004150">
    <property type="entry name" value="NAD_DNA_ligase_OB"/>
</dbReference>
<dbReference type="Gene3D" id="3.30.470.30">
    <property type="entry name" value="DNA ligase/mRNA capping enzyme"/>
    <property type="match status" value="1"/>
</dbReference>
<dbReference type="InterPro" id="IPR050326">
    <property type="entry name" value="NAD_dep_DNA_ligaseB"/>
</dbReference>
<keyword evidence="2 7" id="KW-0235">DNA replication</keyword>
<evidence type="ECO:0000256" key="3">
    <source>
        <dbReference type="ARBA" id="ARBA00022763"/>
    </source>
</evidence>
<dbReference type="SUPFAM" id="SSF50249">
    <property type="entry name" value="Nucleic acid-binding proteins"/>
    <property type="match status" value="1"/>
</dbReference>
<dbReference type="STRING" id="1141662.OOA_14715"/>
<dbReference type="SUPFAM" id="SSF56091">
    <property type="entry name" value="DNA ligase/mRNA capping enzyme, catalytic domain"/>
    <property type="match status" value="1"/>
</dbReference>
<dbReference type="HOGENOM" id="CLU_489786_0_0_6"/>
<organism evidence="9 10">
    <name type="scientific">Providencia burhodogranariea DSM 19968</name>
    <dbReference type="NCBI Taxonomy" id="1141662"/>
    <lineage>
        <taxon>Bacteria</taxon>
        <taxon>Pseudomonadati</taxon>
        <taxon>Pseudomonadota</taxon>
        <taxon>Gammaproteobacteria</taxon>
        <taxon>Enterobacterales</taxon>
        <taxon>Morganellaceae</taxon>
        <taxon>Providencia</taxon>
    </lineage>
</organism>
<keyword evidence="10" id="KW-1185">Reference proteome</keyword>
<evidence type="ECO:0000313" key="10">
    <source>
        <dbReference type="Proteomes" id="UP000009336"/>
    </source>
</evidence>
<evidence type="ECO:0000256" key="6">
    <source>
        <dbReference type="ARBA" id="ARBA00034005"/>
    </source>
</evidence>
<dbReference type="InterPro" id="IPR013840">
    <property type="entry name" value="DNAligase_N"/>
</dbReference>
<dbReference type="HAMAP" id="MF_01587">
    <property type="entry name" value="DNA_ligase_B"/>
    <property type="match status" value="1"/>
</dbReference>
<dbReference type="EMBL" id="AKKL01000040">
    <property type="protein sequence ID" value="EKT57127.1"/>
    <property type="molecule type" value="Genomic_DNA"/>
</dbReference>
<accession>K8WI16</accession>
<evidence type="ECO:0000313" key="9">
    <source>
        <dbReference type="EMBL" id="EKT57127.1"/>
    </source>
</evidence>
<dbReference type="NCBIfam" id="NF005987">
    <property type="entry name" value="PRK08097.1"/>
    <property type="match status" value="1"/>
</dbReference>
<comment type="catalytic activity">
    <reaction evidence="6 7">
        <text>NAD(+) + (deoxyribonucleotide)n-3'-hydroxyl + 5'-phospho-(deoxyribonucleotide)m = (deoxyribonucleotide)n+m + AMP + beta-nicotinamide D-nucleotide.</text>
        <dbReference type="EC" id="6.5.1.2"/>
    </reaction>
</comment>
<evidence type="ECO:0000256" key="1">
    <source>
        <dbReference type="ARBA" id="ARBA00022598"/>
    </source>
</evidence>
<dbReference type="PATRIC" id="fig|1141662.3.peg.2987"/>
<reference evidence="9 10" key="1">
    <citation type="journal article" date="2012" name="BMC Genomics">
        <title>Comparative genomics of bacteria in the genus Providencia isolated from wild Drosophila melanogaster.</title>
        <authorList>
            <person name="Galac M.R."/>
            <person name="Lazzaro B.P."/>
        </authorList>
    </citation>
    <scope>NUCLEOTIDE SEQUENCE [LARGE SCALE GENOMIC DNA]</scope>
    <source>
        <strain evidence="9 10">DSM 19968</strain>
    </source>
</reference>
<dbReference type="GO" id="GO:0003911">
    <property type="term" value="F:DNA ligase (NAD+) activity"/>
    <property type="evidence" value="ECO:0007669"/>
    <property type="project" value="UniProtKB-UniRule"/>
</dbReference>
<dbReference type="InterPro" id="IPR013839">
    <property type="entry name" value="DNAligase_adenylation"/>
</dbReference>
<dbReference type="OrthoDB" id="9759736at2"/>
<dbReference type="InterPro" id="IPR020923">
    <property type="entry name" value="DNA_ligase_B"/>
</dbReference>
<dbReference type="GO" id="GO:0006260">
    <property type="term" value="P:DNA replication"/>
    <property type="evidence" value="ECO:0007669"/>
    <property type="project" value="UniProtKB-KW"/>
</dbReference>
<evidence type="ECO:0000256" key="2">
    <source>
        <dbReference type="ARBA" id="ARBA00022705"/>
    </source>
</evidence>
<keyword evidence="4 7" id="KW-0520">NAD</keyword>
<keyword evidence="3 7" id="KW-0227">DNA damage</keyword>
<dbReference type="PANTHER" id="PTHR47810">
    <property type="entry name" value="DNA LIGASE"/>
    <property type="match status" value="1"/>
</dbReference>
<dbReference type="InterPro" id="IPR012340">
    <property type="entry name" value="NA-bd_OB-fold"/>
</dbReference>
<proteinExistence type="inferred from homology"/>
<evidence type="ECO:0000256" key="5">
    <source>
        <dbReference type="ARBA" id="ARBA00023204"/>
    </source>
</evidence>
<evidence type="ECO:0000256" key="4">
    <source>
        <dbReference type="ARBA" id="ARBA00023027"/>
    </source>
</evidence>
<sequence length="572" mass="65321">MPQIFGLVKRTFFNQPILLIILLFSSANCLAKQQILSQQPHCSTLSKTHLVSESQKLGTQLQQWNTLYHLSGSSPVSDEMYDQLLTTWQGWQACLNLSEQLPPANIPVNSKRKKHPIAHTGLKKLNKAAITTWIATRANIWLQPKVDGVAVSLIYKQGKLVSMISRGNGIEGLEWRDKADFIPAVLKQLPTSQEQLILQGELFWQLNGHIQENKGSINARNQVAGWLMRKTFPSKVENNIGIFVWAWPEGNDNVGEQLKQLSKLGFTLTQKYSHKVENMAQVKQWQEHYYQTPMPFATDGIVLKTSPTPKAEAWQTGNNSWSVAWKHPYRSTISKVKDLHFRVGRTGLVSVVAEIEPIELDSKKVSRLSLGTLKSWQKKDVLIGDTIQVVLAGHGIPKLESVIWRLQERTYPDISRLKHFNYLSCLVAASFCQQQFIARLNWLGKQLKLKGISEATWREWVEDYHLTKLTTWLSPKWQNDLPNNKKNRSLIAQFNEVDKQLLAGWLKGLGIPLKDKQLLFISELSQFDDPKFIDQLGLSLNQTAKLNRWLLEPEIQDALQVVKEIKRKPPIE</sequence>
<evidence type="ECO:0000256" key="7">
    <source>
        <dbReference type="HAMAP-Rule" id="MF_01587"/>
    </source>
</evidence>
<comment type="similarity">
    <text evidence="7">Belongs to the NAD-dependent DNA ligase family. LigB subfamily.</text>
</comment>
<comment type="caution">
    <text evidence="9">The sequence shown here is derived from an EMBL/GenBank/DDBJ whole genome shotgun (WGS) entry which is preliminary data.</text>
</comment>
<dbReference type="RefSeq" id="WP_008912928.1">
    <property type="nucleotide sequence ID" value="NZ_KB233224.1"/>
</dbReference>
<keyword evidence="1 7" id="KW-0436">Ligase</keyword>